<accession>A0ABX3ZMP4</accession>
<feature type="transmembrane region" description="Helical" evidence="1">
    <location>
        <begin position="209"/>
        <end position="225"/>
    </location>
</feature>
<name>A0ABX3ZMP4_9BACL</name>
<feature type="transmembrane region" description="Helical" evidence="1">
    <location>
        <begin position="162"/>
        <end position="180"/>
    </location>
</feature>
<keyword evidence="1" id="KW-1133">Transmembrane helix</keyword>
<sequence>MVVLERHTTDASPTKSEENFATFHSQAHFWGRLTIWSVIICTIALPLYLSFGLGYHPGWSVILTGFLSYGAVVSIIWFVEPISYYPILGVSGTYLAFLTGNIGNMCLPSASIAQSIVKAEPGTRKGEVTATLAISAASIVNTTMLIAVILGGSYLINALPESIRASFSFVLPAIFGGVLAQFALKKPVWGIGAIGLGIFAALGPIPPSFQTFICIAGTVLFAVILEKMKASEQTS</sequence>
<proteinExistence type="predicted"/>
<feature type="transmembrane region" description="Helical" evidence="1">
    <location>
        <begin position="29"/>
        <end position="49"/>
    </location>
</feature>
<feature type="transmembrane region" description="Helical" evidence="1">
    <location>
        <begin position="61"/>
        <end position="79"/>
    </location>
</feature>
<keyword evidence="1" id="KW-0812">Transmembrane</keyword>
<feature type="transmembrane region" description="Helical" evidence="1">
    <location>
        <begin position="85"/>
        <end position="107"/>
    </location>
</feature>
<reference evidence="2 3" key="1">
    <citation type="journal article" date="2017" name="Int. J. Syst. Evol. Microbiol.">
        <title>Solibacillus kalamii sp. nov., isolated from a high-efficiency particulate arrestance filter system used in the International Space Station.</title>
        <authorList>
            <person name="Checinska Sielaff A."/>
            <person name="Kumar R.M."/>
            <person name="Pal D."/>
            <person name="Mayilraj S."/>
            <person name="Venkateswaran K."/>
        </authorList>
    </citation>
    <scope>NUCLEOTIDE SEQUENCE [LARGE SCALE GENOMIC DNA]</scope>
    <source>
        <strain evidence="2 3">ISSFR-015</strain>
    </source>
</reference>
<evidence type="ECO:0000313" key="2">
    <source>
        <dbReference type="EMBL" id="OUZ40950.1"/>
    </source>
</evidence>
<dbReference type="Proteomes" id="UP000196594">
    <property type="component" value="Unassembled WGS sequence"/>
</dbReference>
<organism evidence="2 3">
    <name type="scientific">Solibacillus kalamii</name>
    <dbReference type="NCBI Taxonomy" id="1748298"/>
    <lineage>
        <taxon>Bacteria</taxon>
        <taxon>Bacillati</taxon>
        <taxon>Bacillota</taxon>
        <taxon>Bacilli</taxon>
        <taxon>Bacillales</taxon>
        <taxon>Caryophanaceae</taxon>
        <taxon>Solibacillus</taxon>
    </lineage>
</organism>
<evidence type="ECO:0000313" key="3">
    <source>
        <dbReference type="Proteomes" id="UP000196594"/>
    </source>
</evidence>
<keyword evidence="3" id="KW-1185">Reference proteome</keyword>
<feature type="transmembrane region" description="Helical" evidence="1">
    <location>
        <begin position="128"/>
        <end position="156"/>
    </location>
</feature>
<protein>
    <submittedName>
        <fullName evidence="2">Small-conductance mechanosensitive channel</fullName>
    </submittedName>
</protein>
<dbReference type="EMBL" id="NHNT01000001">
    <property type="protein sequence ID" value="OUZ40950.1"/>
    <property type="molecule type" value="Genomic_DNA"/>
</dbReference>
<keyword evidence="1" id="KW-0472">Membrane</keyword>
<evidence type="ECO:0000256" key="1">
    <source>
        <dbReference type="SAM" id="Phobius"/>
    </source>
</evidence>
<comment type="caution">
    <text evidence="2">The sequence shown here is derived from an EMBL/GenBank/DDBJ whole genome shotgun (WGS) entry which is preliminary data.</text>
</comment>
<gene>
    <name evidence="2" type="ORF">CBM15_03470</name>
</gene>
<dbReference type="RefSeq" id="WP_008404649.1">
    <property type="nucleotide sequence ID" value="NZ_JAFBEY010000002.1"/>
</dbReference>